<gene>
    <name evidence="1" type="ORF">NEF87_000862</name>
</gene>
<organism evidence="1 2">
    <name type="scientific">Candidatus Lokiarchaeum ossiferum</name>
    <dbReference type="NCBI Taxonomy" id="2951803"/>
    <lineage>
        <taxon>Archaea</taxon>
        <taxon>Promethearchaeati</taxon>
        <taxon>Promethearchaeota</taxon>
        <taxon>Promethearchaeia</taxon>
        <taxon>Promethearchaeales</taxon>
        <taxon>Promethearchaeaceae</taxon>
        <taxon>Candidatus Lokiarchaeum</taxon>
    </lineage>
</organism>
<name>A0ABY6HNW7_9ARCH</name>
<sequence>MKSIESIICKPFVEISIISKQKSPQNEKEILMLLIERISSIEEISIEWFGSHENPSIKVTFPSYDYFHMFYRRDFKILERAAKILQSNMSKNRSILQSKEDMCKDDIFLILRYRTNFKKPMRESYRYKQWFSDMLGEKVWTEEIEDGFLHFFQTLNDFQRVILDLTEPSGIQEYICMKEGILDNKICQQLLTLVS</sequence>
<evidence type="ECO:0000313" key="1">
    <source>
        <dbReference type="EMBL" id="UYP44577.1"/>
    </source>
</evidence>
<accession>A0ABY6HNW7</accession>
<proteinExistence type="predicted"/>
<keyword evidence="2" id="KW-1185">Reference proteome</keyword>
<reference evidence="1" key="1">
    <citation type="submission" date="2022-09" db="EMBL/GenBank/DDBJ databases">
        <title>Actin cytoskeleton and complex cell architecture in an #Asgard archaeon.</title>
        <authorList>
            <person name="Ponce Toledo R.I."/>
            <person name="Schleper C."/>
            <person name="Rodrigues Oliveira T."/>
            <person name="Wollweber F."/>
            <person name="Xu J."/>
            <person name="Rittmann S."/>
            <person name="Klingl A."/>
            <person name="Pilhofer M."/>
        </authorList>
    </citation>
    <scope>NUCLEOTIDE SEQUENCE</scope>
    <source>
        <strain evidence="1">B-35</strain>
    </source>
</reference>
<protein>
    <submittedName>
        <fullName evidence="1">Uncharacterized protein</fullName>
    </submittedName>
</protein>
<evidence type="ECO:0000313" key="2">
    <source>
        <dbReference type="Proteomes" id="UP001208689"/>
    </source>
</evidence>
<dbReference type="EMBL" id="CP104013">
    <property type="protein sequence ID" value="UYP44577.1"/>
    <property type="molecule type" value="Genomic_DNA"/>
</dbReference>
<dbReference type="Proteomes" id="UP001208689">
    <property type="component" value="Chromosome"/>
</dbReference>